<dbReference type="STRING" id="765915.A0A1Y2HLV7"/>
<dbReference type="PROSITE" id="PS00136">
    <property type="entry name" value="SUBTILASE_ASP"/>
    <property type="match status" value="1"/>
</dbReference>
<dbReference type="GO" id="GO:0004252">
    <property type="term" value="F:serine-type endopeptidase activity"/>
    <property type="evidence" value="ECO:0007669"/>
    <property type="project" value="InterPro"/>
</dbReference>
<evidence type="ECO:0000256" key="4">
    <source>
        <dbReference type="ARBA" id="ARBA00022825"/>
    </source>
</evidence>
<feature type="non-terminal residue" evidence="8">
    <location>
        <position position="383"/>
    </location>
</feature>
<accession>A0A1Y2HLV7</accession>
<keyword evidence="9" id="KW-1185">Reference proteome</keyword>
<evidence type="ECO:0000256" key="3">
    <source>
        <dbReference type="ARBA" id="ARBA00022801"/>
    </source>
</evidence>
<dbReference type="InterPro" id="IPR023827">
    <property type="entry name" value="Peptidase_S8_Asp-AS"/>
</dbReference>
<evidence type="ECO:0000259" key="7">
    <source>
        <dbReference type="Pfam" id="PF00082"/>
    </source>
</evidence>
<evidence type="ECO:0000256" key="5">
    <source>
        <dbReference type="PROSITE-ProRule" id="PRU01240"/>
    </source>
</evidence>
<keyword evidence="3" id="KW-0378">Hydrolase</keyword>
<protein>
    <submittedName>
        <fullName evidence="8">Peptidase S8/S53 domain-containing protein</fullName>
    </submittedName>
</protein>
<keyword evidence="6" id="KW-0732">Signal</keyword>
<evidence type="ECO:0000313" key="8">
    <source>
        <dbReference type="EMBL" id="ORZ35597.1"/>
    </source>
</evidence>
<dbReference type="GO" id="GO:0006508">
    <property type="term" value="P:proteolysis"/>
    <property type="evidence" value="ECO:0007669"/>
    <property type="project" value="UniProtKB-KW"/>
</dbReference>
<dbReference type="InterPro" id="IPR050131">
    <property type="entry name" value="Peptidase_S8_subtilisin-like"/>
</dbReference>
<evidence type="ECO:0000256" key="2">
    <source>
        <dbReference type="ARBA" id="ARBA00022670"/>
    </source>
</evidence>
<dbReference type="PANTHER" id="PTHR43806">
    <property type="entry name" value="PEPTIDASE S8"/>
    <property type="match status" value="1"/>
</dbReference>
<comment type="similarity">
    <text evidence="1 5">Belongs to the peptidase S8 family.</text>
</comment>
<reference evidence="8 9" key="1">
    <citation type="submission" date="2016-07" db="EMBL/GenBank/DDBJ databases">
        <title>Pervasive Adenine N6-methylation of Active Genes in Fungi.</title>
        <authorList>
            <consortium name="DOE Joint Genome Institute"/>
            <person name="Mondo S.J."/>
            <person name="Dannebaum R.O."/>
            <person name="Kuo R.C."/>
            <person name="Labutti K."/>
            <person name="Haridas S."/>
            <person name="Kuo A."/>
            <person name="Salamov A."/>
            <person name="Ahrendt S.R."/>
            <person name="Lipzen A."/>
            <person name="Sullivan W."/>
            <person name="Andreopoulos W.B."/>
            <person name="Clum A."/>
            <person name="Lindquist E."/>
            <person name="Daum C."/>
            <person name="Ramamoorthy G.K."/>
            <person name="Gryganskyi A."/>
            <person name="Culley D."/>
            <person name="Magnuson J.K."/>
            <person name="James T.Y."/>
            <person name="O'Malley M.A."/>
            <person name="Stajich J.E."/>
            <person name="Spatafora J.W."/>
            <person name="Visel A."/>
            <person name="Grigoriev I.V."/>
        </authorList>
    </citation>
    <scope>NUCLEOTIDE SEQUENCE [LARGE SCALE GENOMIC DNA]</scope>
    <source>
        <strain evidence="8 9">PL171</strain>
    </source>
</reference>
<dbReference type="PROSITE" id="PS00137">
    <property type="entry name" value="SUBTILASE_HIS"/>
    <property type="match status" value="1"/>
</dbReference>
<dbReference type="Pfam" id="PF00082">
    <property type="entry name" value="Peptidase_S8"/>
    <property type="match status" value="1"/>
</dbReference>
<keyword evidence="4" id="KW-0720">Serine protease</keyword>
<comment type="caution">
    <text evidence="5">Lacks conserved residue(s) required for the propagation of feature annotation.</text>
</comment>
<keyword evidence="2" id="KW-0645">Protease</keyword>
<dbReference type="EMBL" id="MCFL01000021">
    <property type="protein sequence ID" value="ORZ35597.1"/>
    <property type="molecule type" value="Genomic_DNA"/>
</dbReference>
<organism evidence="8 9">
    <name type="scientific">Catenaria anguillulae PL171</name>
    <dbReference type="NCBI Taxonomy" id="765915"/>
    <lineage>
        <taxon>Eukaryota</taxon>
        <taxon>Fungi</taxon>
        <taxon>Fungi incertae sedis</taxon>
        <taxon>Blastocladiomycota</taxon>
        <taxon>Blastocladiomycetes</taxon>
        <taxon>Blastocladiales</taxon>
        <taxon>Catenariaceae</taxon>
        <taxon>Catenaria</taxon>
    </lineage>
</organism>
<dbReference type="OrthoDB" id="206201at2759"/>
<dbReference type="PRINTS" id="PR00723">
    <property type="entry name" value="SUBTILISIN"/>
</dbReference>
<dbReference type="SUPFAM" id="SSF52743">
    <property type="entry name" value="Subtilisin-like"/>
    <property type="match status" value="1"/>
</dbReference>
<dbReference type="InterPro" id="IPR000209">
    <property type="entry name" value="Peptidase_S8/S53_dom"/>
</dbReference>
<proteinExistence type="inferred from homology"/>
<dbReference type="PROSITE" id="PS51892">
    <property type="entry name" value="SUBTILASE"/>
    <property type="match status" value="1"/>
</dbReference>
<dbReference type="InterPro" id="IPR015500">
    <property type="entry name" value="Peptidase_S8_subtilisin-rel"/>
</dbReference>
<dbReference type="InterPro" id="IPR036852">
    <property type="entry name" value="Peptidase_S8/S53_dom_sf"/>
</dbReference>
<dbReference type="Gene3D" id="3.40.50.200">
    <property type="entry name" value="Peptidase S8/S53 domain"/>
    <property type="match status" value="1"/>
</dbReference>
<feature type="signal peptide" evidence="6">
    <location>
        <begin position="1"/>
        <end position="18"/>
    </location>
</feature>
<gene>
    <name evidence="8" type="ORF">BCR44DRAFT_1485180</name>
</gene>
<dbReference type="AlphaFoldDB" id="A0A1Y2HLV7"/>
<evidence type="ECO:0000256" key="6">
    <source>
        <dbReference type="SAM" id="SignalP"/>
    </source>
</evidence>
<dbReference type="PANTHER" id="PTHR43806:SF66">
    <property type="entry name" value="SERIN ENDOPEPTIDASE"/>
    <property type="match status" value="1"/>
</dbReference>
<name>A0A1Y2HLV7_9FUNG</name>
<dbReference type="GO" id="GO:0005615">
    <property type="term" value="C:extracellular space"/>
    <property type="evidence" value="ECO:0007669"/>
    <property type="project" value="TreeGrafter"/>
</dbReference>
<sequence>MRFPLLFALLALSAVASAQDLPTHEKIVAPAYIPDTASILKGKYIVQFSRPPAASVTAQRRERASAASLETGVKEQQESFGVYCRRNQLPVKVNRRYTKLLNAASVNIKNSEDLVKVANAPGVKAIFPVVQHTIPVEPQALKNPVVPQYAHNLTKINLVNERFPDLTGKDVKVGVIDSGIDWKHPAFAIPGQKCETFKGPGCRVLYGSDFVGDLVQGFHTPAATPQPDNDPLDCGGHGTHVAGIIGGFDDKVKGVAPEAIFGAYRVFGCDGKTDNAIILAALEQAYQDGGAHVGADNPYAQAIDTLVDNGVYVIAAASNDGGKGYSYVTAPSIASKAFSIASFDNSHTYTTTAQVEGADGLGEIWFDYSPSDGVTQRFDQATK</sequence>
<evidence type="ECO:0000313" key="9">
    <source>
        <dbReference type="Proteomes" id="UP000193411"/>
    </source>
</evidence>
<dbReference type="Proteomes" id="UP000193411">
    <property type="component" value="Unassembled WGS sequence"/>
</dbReference>
<dbReference type="InterPro" id="IPR022398">
    <property type="entry name" value="Peptidase_S8_His-AS"/>
</dbReference>
<comment type="caution">
    <text evidence="8">The sequence shown here is derived from an EMBL/GenBank/DDBJ whole genome shotgun (WGS) entry which is preliminary data.</text>
</comment>
<feature type="domain" description="Peptidase S8/S53" evidence="7">
    <location>
        <begin position="168"/>
        <end position="346"/>
    </location>
</feature>
<evidence type="ECO:0000256" key="1">
    <source>
        <dbReference type="ARBA" id="ARBA00011073"/>
    </source>
</evidence>
<feature type="chain" id="PRO_5012892363" evidence="6">
    <location>
        <begin position="19"/>
        <end position="383"/>
    </location>
</feature>